<proteinExistence type="inferred from homology"/>
<evidence type="ECO:0000256" key="5">
    <source>
        <dbReference type="ARBA" id="ARBA00022750"/>
    </source>
</evidence>
<reference evidence="11" key="2">
    <citation type="submission" date="2023-07" db="EMBL/GenBank/DDBJ databases">
        <authorList>
            <person name="Aydin F."/>
            <person name="Tarhane S."/>
            <person name="Saticioglu I.B."/>
            <person name="Karakaya E."/>
            <person name="Abay S."/>
            <person name="Guran O."/>
            <person name="Bozkurt E."/>
            <person name="Uzum N."/>
            <person name="Olgun K."/>
            <person name="Jablonski D."/>
        </authorList>
    </citation>
    <scope>NUCLEOTIDE SEQUENCE</scope>
    <source>
        <strain evidence="11">Faydin-H75</strain>
    </source>
</reference>
<dbReference type="PRINTS" id="PR00781">
    <property type="entry name" value="LIPOSIGPTASE"/>
</dbReference>
<dbReference type="GO" id="GO:0006508">
    <property type="term" value="P:proteolysis"/>
    <property type="evidence" value="ECO:0007669"/>
    <property type="project" value="UniProtKB-KW"/>
</dbReference>
<dbReference type="Pfam" id="PF01252">
    <property type="entry name" value="Peptidase_A8"/>
    <property type="match status" value="1"/>
</dbReference>
<evidence type="ECO:0000256" key="2">
    <source>
        <dbReference type="ARBA" id="ARBA00022475"/>
    </source>
</evidence>
<protein>
    <recommendedName>
        <fullName evidence="9">Lipoprotein signal peptidase</fullName>
        <ecNumber evidence="9">3.4.23.36</ecNumber>
    </recommendedName>
    <alternativeName>
        <fullName evidence="9">Prolipoprotein signal peptidase</fullName>
    </alternativeName>
    <alternativeName>
        <fullName evidence="9">Signal peptidase II</fullName>
        <shortName evidence="9">SPase II</shortName>
    </alternativeName>
</protein>
<dbReference type="PANTHER" id="PTHR33695:SF1">
    <property type="entry name" value="LIPOPROTEIN SIGNAL PEPTIDASE"/>
    <property type="match status" value="1"/>
</dbReference>
<comment type="similarity">
    <text evidence="1 9 10">Belongs to the peptidase A8 family.</text>
</comment>
<feature type="transmembrane region" description="Helical" evidence="9">
    <location>
        <begin position="120"/>
        <end position="144"/>
    </location>
</feature>
<feature type="transmembrane region" description="Helical" evidence="9">
    <location>
        <begin position="81"/>
        <end position="100"/>
    </location>
</feature>
<feature type="active site" evidence="9">
    <location>
        <position position="110"/>
    </location>
</feature>
<reference evidence="12 14" key="1">
    <citation type="submission" date="2023-07" db="EMBL/GenBank/DDBJ databases">
        <title>Unpublished Manusciprt.</title>
        <authorList>
            <person name="Aydin F."/>
            <person name="Tarhane S."/>
            <person name="Saticioglu I.B."/>
            <person name="Karakaya E."/>
            <person name="Abay S."/>
            <person name="Guran O."/>
            <person name="Bozkurt E."/>
            <person name="Uzum N."/>
            <person name="Olgun K."/>
            <person name="Jablonski D."/>
        </authorList>
    </citation>
    <scope>NUCLEOTIDE SEQUENCE</scope>
    <source>
        <strain evidence="14">faydin-H75</strain>
        <strain evidence="12">Faydin-H76</strain>
    </source>
</reference>
<evidence type="ECO:0000256" key="4">
    <source>
        <dbReference type="ARBA" id="ARBA00022692"/>
    </source>
</evidence>
<dbReference type="Proteomes" id="UP001177258">
    <property type="component" value="Unassembled WGS sequence"/>
</dbReference>
<evidence type="ECO:0000256" key="6">
    <source>
        <dbReference type="ARBA" id="ARBA00022801"/>
    </source>
</evidence>
<keyword evidence="8 9" id="KW-0472">Membrane</keyword>
<evidence type="ECO:0000256" key="8">
    <source>
        <dbReference type="ARBA" id="ARBA00023136"/>
    </source>
</evidence>
<dbReference type="GO" id="GO:0004190">
    <property type="term" value="F:aspartic-type endopeptidase activity"/>
    <property type="evidence" value="ECO:0007669"/>
    <property type="project" value="UniProtKB-UniRule"/>
</dbReference>
<evidence type="ECO:0000313" key="14">
    <source>
        <dbReference type="Proteomes" id="UP001240777"/>
    </source>
</evidence>
<gene>
    <name evidence="9 12" type="primary">lspA</name>
    <name evidence="11" type="ORF">Q5I04_01390</name>
    <name evidence="12" type="ORF">Q5I06_01390</name>
</gene>
<keyword evidence="5 9" id="KW-0064">Aspartyl protease</keyword>
<comment type="subcellular location">
    <subcellularLocation>
        <location evidence="9">Cell membrane</location>
        <topology evidence="9">Multi-pass membrane protein</topology>
    </subcellularLocation>
</comment>
<keyword evidence="4 9" id="KW-0812">Transmembrane</keyword>
<comment type="caution">
    <text evidence="12">The sequence shown here is derived from an EMBL/GenBank/DDBJ whole genome shotgun (WGS) entry which is preliminary data.</text>
</comment>
<feature type="transmembrane region" description="Helical" evidence="9">
    <location>
        <begin position="5"/>
        <end position="27"/>
    </location>
</feature>
<feature type="active site" evidence="9">
    <location>
        <position position="128"/>
    </location>
</feature>
<feature type="transmembrane region" description="Helical" evidence="9">
    <location>
        <begin position="47"/>
        <end position="74"/>
    </location>
</feature>
<accession>A0AA90PS28</accession>
<evidence type="ECO:0000256" key="7">
    <source>
        <dbReference type="ARBA" id="ARBA00022989"/>
    </source>
</evidence>
<dbReference type="AlphaFoldDB" id="A0AA90PS28"/>
<reference evidence="11 13" key="3">
    <citation type="journal article" date="2024" name="Syst. Appl. Microbiol.">
        <title>Helicobacter cappadocius sp. nov., from lizards: The first psychrotrophic Helicobacter species.</title>
        <authorList>
            <person name="Aydin F."/>
            <person name="Tarhane S."/>
            <person name="Karakaya E."/>
            <person name="Abay S."/>
            <person name="Kayman T."/>
            <person name="Guran O."/>
            <person name="Bozkurt E."/>
            <person name="Uzum N."/>
            <person name="Avci A."/>
            <person name="Olgun K."/>
            <person name="Jablonski D."/>
            <person name="Guran C."/>
            <person name="Burcin Saticioglu I."/>
        </authorList>
    </citation>
    <scope>NUCLEOTIDE SEQUENCE [LARGE SCALE GENOMIC DNA]</scope>
    <source>
        <strain evidence="11">Faydin-H75</strain>
        <strain evidence="13">faydin-H76</strain>
    </source>
</reference>
<comment type="catalytic activity">
    <reaction evidence="9">
        <text>Release of signal peptides from bacterial membrane prolipoproteins. Hydrolyzes -Xaa-Yaa-Zaa-|-(S,diacylglyceryl)Cys-, in which Xaa is hydrophobic (preferably Leu), and Yaa (Ala or Ser) and Zaa (Gly or Ala) have small, neutral side chains.</text>
        <dbReference type="EC" id="3.4.23.36"/>
    </reaction>
</comment>
<sequence length="149" mass="17316">MKKSLFIFIFLFLVIFVLDQWIKYLVVNGFDYQSEAVSIMLVYNKGVAFSMLSFLGSALKYIQIILVLVVWIMLLRQREFFIQNHCIFGIIFGAGCSNILDRFTYAGVVDYIHWHYIIEFPAVFNFADVMIDIGVGILILKMLFLSKTK</sequence>
<dbReference type="RefSeq" id="WP_305516417.1">
    <property type="nucleotide sequence ID" value="NZ_JAUPEV010000002.1"/>
</dbReference>
<organism evidence="12 13">
    <name type="scientific">Helicobacter cappadocius</name>
    <dbReference type="NCBI Taxonomy" id="3063998"/>
    <lineage>
        <taxon>Bacteria</taxon>
        <taxon>Pseudomonadati</taxon>
        <taxon>Campylobacterota</taxon>
        <taxon>Epsilonproteobacteria</taxon>
        <taxon>Campylobacterales</taxon>
        <taxon>Helicobacteraceae</taxon>
        <taxon>Helicobacter</taxon>
    </lineage>
</organism>
<dbReference type="PANTHER" id="PTHR33695">
    <property type="entry name" value="LIPOPROTEIN SIGNAL PEPTIDASE"/>
    <property type="match status" value="1"/>
</dbReference>
<dbReference type="HAMAP" id="MF_00161">
    <property type="entry name" value="LspA"/>
    <property type="match status" value="1"/>
</dbReference>
<evidence type="ECO:0000313" key="12">
    <source>
        <dbReference type="EMBL" id="MDP2538439.1"/>
    </source>
</evidence>
<dbReference type="EMBL" id="JAUPEV010000002">
    <property type="protein sequence ID" value="MDO7252572.1"/>
    <property type="molecule type" value="Genomic_DNA"/>
</dbReference>
<evidence type="ECO:0000313" key="11">
    <source>
        <dbReference type="EMBL" id="MDO7252572.1"/>
    </source>
</evidence>
<keyword evidence="7 9" id="KW-1133">Transmembrane helix</keyword>
<evidence type="ECO:0000256" key="3">
    <source>
        <dbReference type="ARBA" id="ARBA00022670"/>
    </source>
</evidence>
<comment type="pathway">
    <text evidence="9">Protein modification; lipoprotein biosynthesis (signal peptide cleavage).</text>
</comment>
<dbReference type="EC" id="3.4.23.36" evidence="9"/>
<dbReference type="GO" id="GO:0005886">
    <property type="term" value="C:plasma membrane"/>
    <property type="evidence" value="ECO:0007669"/>
    <property type="project" value="UniProtKB-SubCell"/>
</dbReference>
<evidence type="ECO:0000256" key="10">
    <source>
        <dbReference type="RuleBase" id="RU004181"/>
    </source>
</evidence>
<keyword evidence="2 9" id="KW-1003">Cell membrane</keyword>
<evidence type="ECO:0000256" key="1">
    <source>
        <dbReference type="ARBA" id="ARBA00006139"/>
    </source>
</evidence>
<dbReference type="Proteomes" id="UP001240777">
    <property type="component" value="Unassembled WGS sequence"/>
</dbReference>
<dbReference type="NCBIfam" id="TIGR00077">
    <property type="entry name" value="lspA"/>
    <property type="match status" value="1"/>
</dbReference>
<dbReference type="EMBL" id="JAUYZK010000002">
    <property type="protein sequence ID" value="MDP2538439.1"/>
    <property type="molecule type" value="Genomic_DNA"/>
</dbReference>
<keyword evidence="14" id="KW-1185">Reference proteome</keyword>
<keyword evidence="3 9" id="KW-0645">Protease</keyword>
<evidence type="ECO:0000256" key="9">
    <source>
        <dbReference type="HAMAP-Rule" id="MF_00161"/>
    </source>
</evidence>
<name>A0AA90PS28_9HELI</name>
<dbReference type="InterPro" id="IPR001872">
    <property type="entry name" value="Peptidase_A8"/>
</dbReference>
<keyword evidence="6 9" id="KW-0378">Hydrolase</keyword>
<comment type="function">
    <text evidence="9">This protein specifically catalyzes the removal of signal peptides from prolipoproteins.</text>
</comment>
<evidence type="ECO:0000313" key="13">
    <source>
        <dbReference type="Proteomes" id="UP001177258"/>
    </source>
</evidence>